<dbReference type="SMART" id="SM00248">
    <property type="entry name" value="ANK"/>
    <property type="match status" value="3"/>
</dbReference>
<evidence type="ECO:0000313" key="2">
    <source>
        <dbReference type="EMBL" id="ESN96457.1"/>
    </source>
</evidence>
<proteinExistence type="predicted"/>
<dbReference type="OMA" id="ANFHDAN"/>
<accession>V3UG33</accession>
<dbReference type="InterPro" id="IPR002110">
    <property type="entry name" value="Ankyrin_rpt"/>
</dbReference>
<name>V3UG33_HELRO</name>
<dbReference type="PROSITE" id="PS50297">
    <property type="entry name" value="ANK_REP_REGION"/>
    <property type="match status" value="2"/>
</dbReference>
<dbReference type="GeneID" id="20214189"/>
<dbReference type="PROSITE" id="PS50088">
    <property type="entry name" value="ANK_REPEAT"/>
    <property type="match status" value="2"/>
</dbReference>
<sequence length="272" mass="30212">LKLNNDDLVWNIKKNILNTIAPDLKDSLNYGFYQPSTAFKAAKYLDEDRSLREYNLEEGTTLQQLIVKKKIYKASTLNTKKLKELNVKSNKKKFIQYIQDGTVVKVARLIDKGLDPNFIDTETGECPLTLSAQLTNPQQIMTSLVEGGAHLDFRNRDGWTAMHRAAHLNNLPALQALLNFGASANYQDENGLTPLYNSILTNSNPSCAGALLRDFALLGIVDGQGNTELHQACKLGRVQHLDLLISYGADLNCQNNTGNTPLHLCAMHNQVS</sequence>
<dbReference type="STRING" id="6412.T1FZE1"/>
<dbReference type="Pfam" id="PF12796">
    <property type="entry name" value="Ank_2"/>
    <property type="match status" value="1"/>
</dbReference>
<dbReference type="PANTHER" id="PTHR24135">
    <property type="entry name" value="SH3 AND MULTIPLE ANKYRIN REPEAT DOMAINS PROTEIN"/>
    <property type="match status" value="1"/>
</dbReference>
<dbReference type="InterPro" id="IPR051569">
    <property type="entry name" value="SHANK"/>
</dbReference>
<dbReference type="EMBL" id="KB097495">
    <property type="protein sequence ID" value="ESN96457.1"/>
    <property type="molecule type" value="Genomic_DNA"/>
</dbReference>
<dbReference type="InterPro" id="IPR036770">
    <property type="entry name" value="Ankyrin_rpt-contain_sf"/>
</dbReference>
<evidence type="ECO:0000256" key="1">
    <source>
        <dbReference type="PROSITE-ProRule" id="PRU00023"/>
    </source>
</evidence>
<reference evidence="2" key="1">
    <citation type="journal article" date="2013" name="Nature">
        <title>Insights into bilaterian evolution from three spiralian genomes.</title>
        <authorList>
            <person name="Simakov O."/>
            <person name="Marletaz F."/>
            <person name="Cho S.J."/>
            <person name="Edsinger-Gonzales E."/>
            <person name="Havlak P."/>
            <person name="Hellsten U."/>
            <person name="Kuo D.H."/>
            <person name="Larsson T."/>
            <person name="Lv J."/>
            <person name="Arendt D."/>
            <person name="Savage R."/>
            <person name="Osoegawa K."/>
            <person name="de Jong P."/>
            <person name="Grimwood J."/>
            <person name="Chapman J.A."/>
            <person name="Shapiro H."/>
            <person name="Aerts A."/>
            <person name="Otillar R.P."/>
            <person name="Terry A.Y."/>
            <person name="Boore J.L."/>
            <person name="Grigoriev I.V."/>
            <person name="Lindberg D.R."/>
            <person name="Seaver E.C."/>
            <person name="Weisblat D.A."/>
            <person name="Putnam N.H."/>
            <person name="Rokhsar D.S."/>
        </authorList>
    </citation>
    <scope>NUCLEOTIDE SEQUENCE</scope>
</reference>
<feature type="repeat" description="ANK" evidence="1">
    <location>
        <begin position="157"/>
        <end position="189"/>
    </location>
</feature>
<feature type="non-terminal residue" evidence="2">
    <location>
        <position position="1"/>
    </location>
</feature>
<dbReference type="RefSeq" id="XP_009025224.1">
    <property type="nucleotide sequence ID" value="XM_009026976.1"/>
</dbReference>
<organism evidence="2">
    <name type="scientific">Helobdella robusta</name>
    <name type="common">Californian leech</name>
    <dbReference type="NCBI Taxonomy" id="6412"/>
    <lineage>
        <taxon>Eukaryota</taxon>
        <taxon>Metazoa</taxon>
        <taxon>Spiralia</taxon>
        <taxon>Lophotrochozoa</taxon>
        <taxon>Annelida</taxon>
        <taxon>Clitellata</taxon>
        <taxon>Hirudinea</taxon>
        <taxon>Rhynchobdellida</taxon>
        <taxon>Glossiphoniidae</taxon>
        <taxon>Helobdella</taxon>
    </lineage>
</organism>
<dbReference type="HOGENOM" id="CLU_018169_0_0_1"/>
<keyword evidence="1" id="KW-0040">ANK repeat</keyword>
<gene>
    <name evidence="2" type="ORF">HELRODRAFT_68398</name>
</gene>
<dbReference type="OrthoDB" id="445896at2759"/>
<evidence type="ECO:0008006" key="3">
    <source>
        <dbReference type="Google" id="ProtNLM"/>
    </source>
</evidence>
<feature type="repeat" description="ANK" evidence="1">
    <location>
        <begin position="224"/>
        <end position="256"/>
    </location>
</feature>
<protein>
    <recommendedName>
        <fullName evidence="3">Ubiquitin-like domain-containing protein</fullName>
    </recommendedName>
</protein>
<dbReference type="eggNOG" id="KOG0504">
    <property type="taxonomic scope" value="Eukaryota"/>
</dbReference>
<dbReference type="SUPFAM" id="SSF48403">
    <property type="entry name" value="Ankyrin repeat"/>
    <property type="match status" value="1"/>
</dbReference>
<dbReference type="PANTHER" id="PTHR24135:SF28">
    <property type="entry name" value="LD13733P"/>
    <property type="match status" value="1"/>
</dbReference>
<dbReference type="Gene3D" id="1.25.40.20">
    <property type="entry name" value="Ankyrin repeat-containing domain"/>
    <property type="match status" value="2"/>
</dbReference>
<dbReference type="Gene3D" id="3.10.20.90">
    <property type="entry name" value="Phosphatidylinositol 3-kinase Catalytic Subunit, Chain A, domain 1"/>
    <property type="match status" value="1"/>
</dbReference>